<evidence type="ECO:0000256" key="3">
    <source>
        <dbReference type="ARBA" id="ARBA00022750"/>
    </source>
</evidence>
<evidence type="ECO:0000256" key="2">
    <source>
        <dbReference type="ARBA" id="ARBA00022670"/>
    </source>
</evidence>
<dbReference type="GO" id="GO:0006508">
    <property type="term" value="P:proteolysis"/>
    <property type="evidence" value="ECO:0007669"/>
    <property type="project" value="UniProtKB-KW"/>
</dbReference>
<accession>A0A067MAJ1</accession>
<keyword evidence="4" id="KW-0378">Hydrolase</keyword>
<feature type="domain" description="Peptidase A1" evidence="8">
    <location>
        <begin position="104"/>
        <end position="409"/>
    </location>
</feature>
<organism evidence="9 10">
    <name type="scientific">Botryobasidium botryosum (strain FD-172 SS1)</name>
    <dbReference type="NCBI Taxonomy" id="930990"/>
    <lineage>
        <taxon>Eukaryota</taxon>
        <taxon>Fungi</taxon>
        <taxon>Dikarya</taxon>
        <taxon>Basidiomycota</taxon>
        <taxon>Agaricomycotina</taxon>
        <taxon>Agaricomycetes</taxon>
        <taxon>Cantharellales</taxon>
        <taxon>Botryobasidiaceae</taxon>
        <taxon>Botryobasidium</taxon>
    </lineage>
</organism>
<protein>
    <recommendedName>
        <fullName evidence="8">Peptidase A1 domain-containing protein</fullName>
    </recommendedName>
</protein>
<dbReference type="InParanoid" id="A0A067MAJ1"/>
<dbReference type="AlphaFoldDB" id="A0A067MAJ1"/>
<dbReference type="FunFam" id="2.40.70.10:FF:000115">
    <property type="entry name" value="Lysosomal aspartic protease"/>
    <property type="match status" value="1"/>
</dbReference>
<feature type="disulfide bond" evidence="6">
    <location>
        <begin position="135"/>
        <end position="138"/>
    </location>
</feature>
<dbReference type="Pfam" id="PF00026">
    <property type="entry name" value="Asp"/>
    <property type="match status" value="1"/>
</dbReference>
<evidence type="ECO:0000313" key="10">
    <source>
        <dbReference type="Proteomes" id="UP000027195"/>
    </source>
</evidence>
<keyword evidence="7" id="KW-0732">Signal</keyword>
<keyword evidence="10" id="KW-1185">Reference proteome</keyword>
<comment type="similarity">
    <text evidence="1">Belongs to the peptidase A1 family.</text>
</comment>
<dbReference type="GO" id="GO:0004190">
    <property type="term" value="F:aspartic-type endopeptidase activity"/>
    <property type="evidence" value="ECO:0007669"/>
    <property type="project" value="UniProtKB-KW"/>
</dbReference>
<feature type="chain" id="PRO_5001641233" description="Peptidase A1 domain-containing protein" evidence="7">
    <location>
        <begin position="19"/>
        <end position="412"/>
    </location>
</feature>
<dbReference type="InterPro" id="IPR034164">
    <property type="entry name" value="Pepsin-like_dom"/>
</dbReference>
<evidence type="ECO:0000256" key="5">
    <source>
        <dbReference type="PIRSR" id="PIRSR601461-1"/>
    </source>
</evidence>
<dbReference type="PANTHER" id="PTHR47966:SF51">
    <property type="entry name" value="BETA-SITE APP-CLEAVING ENZYME, ISOFORM A-RELATED"/>
    <property type="match status" value="1"/>
</dbReference>
<evidence type="ECO:0000256" key="7">
    <source>
        <dbReference type="SAM" id="SignalP"/>
    </source>
</evidence>
<dbReference type="PROSITE" id="PS51767">
    <property type="entry name" value="PEPTIDASE_A1"/>
    <property type="match status" value="1"/>
</dbReference>
<proteinExistence type="inferred from homology"/>
<dbReference type="InterPro" id="IPR021109">
    <property type="entry name" value="Peptidase_aspartic_dom_sf"/>
</dbReference>
<dbReference type="SUPFAM" id="SSF50630">
    <property type="entry name" value="Acid proteases"/>
    <property type="match status" value="1"/>
</dbReference>
<dbReference type="InterPro" id="IPR033121">
    <property type="entry name" value="PEPTIDASE_A1"/>
</dbReference>
<dbReference type="PRINTS" id="PR00792">
    <property type="entry name" value="PEPSIN"/>
</dbReference>
<dbReference type="FunCoup" id="A0A067MAJ1">
    <property type="interactions" value="52"/>
</dbReference>
<dbReference type="EMBL" id="KL198085">
    <property type="protein sequence ID" value="KDQ08837.1"/>
    <property type="molecule type" value="Genomic_DNA"/>
</dbReference>
<feature type="active site" evidence="5">
    <location>
        <position position="122"/>
    </location>
</feature>
<evidence type="ECO:0000256" key="1">
    <source>
        <dbReference type="ARBA" id="ARBA00007447"/>
    </source>
</evidence>
<dbReference type="Gene3D" id="2.40.70.10">
    <property type="entry name" value="Acid Proteases"/>
    <property type="match status" value="2"/>
</dbReference>
<keyword evidence="6" id="KW-1015">Disulfide bond</keyword>
<evidence type="ECO:0000259" key="8">
    <source>
        <dbReference type="PROSITE" id="PS51767"/>
    </source>
</evidence>
<sequence length="412" mass="43987">MHTSSFLSLFLLLSTAAALPSRAPSTIVIPIQRRSSIRAETEQADIKGLLAQSRRISDKYEHTFKAFEANTGKAHSLARLNTPESKRATTASSIPLVDSQDTLWYGNVQVGTPASTFTIQFDTGSSDFFVPSTLCSTCSQHARFSPTSSSTMKDLNRPFTLTYGDGSSTRGDLAQDTVSVGGLAVPNQTLGLATEYSSSFQTGPMDGLMGLGFPSLSSFKATPWFNDLAAQKTLSQNTFSFYLASNGSELTFGTPDQTKYTGDINWNTVTQAAYWQIPMSSVNVGNTAAVSNTPSVIDSGTTLIVGDSTSVRAFYAAIPGSKDASTLDPTLQGYYTVPCSSVPAVSLTFNGHTYSLGSYFNLGPITTGSQDCVGAVNAAADMNFWVIGDVFMRNVYTVFDVDNTRVGFASLK</sequence>
<reference evidence="10" key="1">
    <citation type="journal article" date="2014" name="Proc. Natl. Acad. Sci. U.S.A.">
        <title>Extensive sampling of basidiomycete genomes demonstrates inadequacy of the white-rot/brown-rot paradigm for wood decay fungi.</title>
        <authorList>
            <person name="Riley R."/>
            <person name="Salamov A.A."/>
            <person name="Brown D.W."/>
            <person name="Nagy L.G."/>
            <person name="Floudas D."/>
            <person name="Held B.W."/>
            <person name="Levasseur A."/>
            <person name="Lombard V."/>
            <person name="Morin E."/>
            <person name="Otillar R."/>
            <person name="Lindquist E.A."/>
            <person name="Sun H."/>
            <person name="LaButti K.M."/>
            <person name="Schmutz J."/>
            <person name="Jabbour D."/>
            <person name="Luo H."/>
            <person name="Baker S.E."/>
            <person name="Pisabarro A.G."/>
            <person name="Walton J.D."/>
            <person name="Blanchette R.A."/>
            <person name="Henrissat B."/>
            <person name="Martin F."/>
            <person name="Cullen D."/>
            <person name="Hibbett D.S."/>
            <person name="Grigoriev I.V."/>
        </authorList>
    </citation>
    <scope>NUCLEOTIDE SEQUENCE [LARGE SCALE GENOMIC DNA]</scope>
    <source>
        <strain evidence="10">FD-172 SS1</strain>
    </source>
</reference>
<dbReference type="OrthoDB" id="15189at2759"/>
<keyword evidence="2" id="KW-0645">Protease</keyword>
<gene>
    <name evidence="9" type="ORF">BOTBODRAFT_117897</name>
</gene>
<name>A0A067MAJ1_BOTB1</name>
<dbReference type="STRING" id="930990.A0A067MAJ1"/>
<evidence type="ECO:0000256" key="6">
    <source>
        <dbReference type="PIRSR" id="PIRSR601461-2"/>
    </source>
</evidence>
<feature type="active site" evidence="5">
    <location>
        <position position="298"/>
    </location>
</feature>
<dbReference type="HOGENOM" id="CLU_013253_1_4_1"/>
<feature type="signal peptide" evidence="7">
    <location>
        <begin position="1"/>
        <end position="18"/>
    </location>
</feature>
<keyword evidence="3" id="KW-0064">Aspartyl protease</keyword>
<evidence type="ECO:0000313" key="9">
    <source>
        <dbReference type="EMBL" id="KDQ08837.1"/>
    </source>
</evidence>
<dbReference type="CDD" id="cd05471">
    <property type="entry name" value="pepsin_like"/>
    <property type="match status" value="1"/>
</dbReference>
<dbReference type="InterPro" id="IPR001461">
    <property type="entry name" value="Aspartic_peptidase_A1"/>
</dbReference>
<evidence type="ECO:0000256" key="4">
    <source>
        <dbReference type="ARBA" id="ARBA00022801"/>
    </source>
</evidence>
<dbReference type="Proteomes" id="UP000027195">
    <property type="component" value="Unassembled WGS sequence"/>
</dbReference>
<dbReference type="PANTHER" id="PTHR47966">
    <property type="entry name" value="BETA-SITE APP-CLEAVING ENZYME, ISOFORM A-RELATED"/>
    <property type="match status" value="1"/>
</dbReference>